<feature type="signal peptide" evidence="1">
    <location>
        <begin position="1"/>
        <end position="27"/>
    </location>
</feature>
<keyword evidence="1" id="KW-0732">Signal</keyword>
<name>A0ABS2KJR3_9GAMM</name>
<reference evidence="2" key="1">
    <citation type="submission" date="2020-10" db="EMBL/GenBank/DDBJ databases">
        <title>Phylogeny of dyella-like bacteria.</title>
        <authorList>
            <person name="Fu J."/>
        </authorList>
    </citation>
    <scope>NUCLEOTIDE SEQUENCE</scope>
    <source>
        <strain evidence="2">DHON07</strain>
    </source>
</reference>
<organism evidence="2 3">
    <name type="scientific">Dyella mobilis</name>
    <dbReference type="NCBI Taxonomy" id="1849582"/>
    <lineage>
        <taxon>Bacteria</taxon>
        <taxon>Pseudomonadati</taxon>
        <taxon>Pseudomonadota</taxon>
        <taxon>Gammaproteobacteria</taxon>
        <taxon>Lysobacterales</taxon>
        <taxon>Rhodanobacteraceae</taxon>
        <taxon>Dyella</taxon>
    </lineage>
</organism>
<dbReference type="InterPro" id="IPR036278">
    <property type="entry name" value="Sialidase_sf"/>
</dbReference>
<evidence type="ECO:0000256" key="1">
    <source>
        <dbReference type="SAM" id="SignalP"/>
    </source>
</evidence>
<accession>A0ABS2KJR3</accession>
<gene>
    <name evidence="2" type="ORF">ISS99_17855</name>
</gene>
<evidence type="ECO:0000313" key="2">
    <source>
        <dbReference type="EMBL" id="MBM7131391.1"/>
    </source>
</evidence>
<keyword evidence="3" id="KW-1185">Reference proteome</keyword>
<dbReference type="SUPFAM" id="SSF50939">
    <property type="entry name" value="Sialidases"/>
    <property type="match status" value="1"/>
</dbReference>
<feature type="chain" id="PRO_5045598749" description="DUF1579 domain-containing protein" evidence="1">
    <location>
        <begin position="28"/>
        <end position="194"/>
    </location>
</feature>
<evidence type="ECO:0000313" key="3">
    <source>
        <dbReference type="Proteomes" id="UP001430193"/>
    </source>
</evidence>
<dbReference type="Proteomes" id="UP001430193">
    <property type="component" value="Unassembled WGS sequence"/>
</dbReference>
<proteinExistence type="predicted"/>
<evidence type="ECO:0008006" key="4">
    <source>
        <dbReference type="Google" id="ProtNLM"/>
    </source>
</evidence>
<protein>
    <recommendedName>
        <fullName evidence="4">DUF1579 domain-containing protein</fullName>
    </recommendedName>
</protein>
<dbReference type="RefSeq" id="WP_204632967.1">
    <property type="nucleotide sequence ID" value="NZ_BSOC01000001.1"/>
</dbReference>
<sequence>MTSFRKVLLCAALAMAGTTCVSLPTDAQTGNKPAAPSYRDGSHDFDFHVGTWRTHIKTLQHPLSGSHDWTELDGTVTVRKIMDGKAELEEIDASGPSGHLQGLTLFLYNPQSHQWSQTFASTSDGTLETPAIGEFKDGRGELIDQEPFNGRTILVRNAWSDIKPDSQRFEIAYSDDHGKTWEPNFVANLTRISR</sequence>
<comment type="caution">
    <text evidence="2">The sequence shown here is derived from an EMBL/GenBank/DDBJ whole genome shotgun (WGS) entry which is preliminary data.</text>
</comment>
<dbReference type="EMBL" id="JADIKF010000040">
    <property type="protein sequence ID" value="MBM7131391.1"/>
    <property type="molecule type" value="Genomic_DNA"/>
</dbReference>